<evidence type="ECO:0000256" key="1">
    <source>
        <dbReference type="SAM" id="SignalP"/>
    </source>
</evidence>
<feature type="chain" id="PRO_5040951454" evidence="1">
    <location>
        <begin position="17"/>
        <end position="168"/>
    </location>
</feature>
<comment type="caution">
    <text evidence="2">The sequence shown here is derived from an EMBL/GenBank/DDBJ whole genome shotgun (WGS) entry which is preliminary data.</text>
</comment>
<name>A0A9W7FFD4_9STRA</name>
<keyword evidence="1" id="KW-0732">Signal</keyword>
<dbReference type="EMBL" id="BRXX01000425">
    <property type="protein sequence ID" value="GMI11140.1"/>
    <property type="molecule type" value="Genomic_DNA"/>
</dbReference>
<organism evidence="2 3">
    <name type="scientific">Triparma verrucosa</name>
    <dbReference type="NCBI Taxonomy" id="1606542"/>
    <lineage>
        <taxon>Eukaryota</taxon>
        <taxon>Sar</taxon>
        <taxon>Stramenopiles</taxon>
        <taxon>Ochrophyta</taxon>
        <taxon>Bolidophyceae</taxon>
        <taxon>Parmales</taxon>
        <taxon>Triparmaceae</taxon>
        <taxon>Triparma</taxon>
    </lineage>
</organism>
<protein>
    <submittedName>
        <fullName evidence="2">Uncharacterized protein</fullName>
    </submittedName>
</protein>
<evidence type="ECO:0000313" key="3">
    <source>
        <dbReference type="Proteomes" id="UP001165160"/>
    </source>
</evidence>
<evidence type="ECO:0000313" key="2">
    <source>
        <dbReference type="EMBL" id="GMI11140.1"/>
    </source>
</evidence>
<proteinExistence type="predicted"/>
<gene>
    <name evidence="2" type="ORF">TrVE_jg9616</name>
</gene>
<accession>A0A9W7FFD4</accession>
<dbReference type="Proteomes" id="UP001165160">
    <property type="component" value="Unassembled WGS sequence"/>
</dbReference>
<keyword evidence="3" id="KW-1185">Reference proteome</keyword>
<feature type="signal peptide" evidence="1">
    <location>
        <begin position="1"/>
        <end position="16"/>
    </location>
</feature>
<dbReference type="AlphaFoldDB" id="A0A9W7FFD4"/>
<reference evidence="3" key="1">
    <citation type="journal article" date="2023" name="Commun. Biol.">
        <title>Genome analysis of Parmales, the sister group of diatoms, reveals the evolutionary specialization of diatoms from phago-mixotrophs to photoautotrophs.</title>
        <authorList>
            <person name="Ban H."/>
            <person name="Sato S."/>
            <person name="Yoshikawa S."/>
            <person name="Yamada K."/>
            <person name="Nakamura Y."/>
            <person name="Ichinomiya M."/>
            <person name="Sato N."/>
            <person name="Blanc-Mathieu R."/>
            <person name="Endo H."/>
            <person name="Kuwata A."/>
            <person name="Ogata H."/>
        </authorList>
    </citation>
    <scope>NUCLEOTIDE SEQUENCE [LARGE SCALE GENOMIC DNA]</scope>
    <source>
        <strain evidence="3">NIES 3699</strain>
    </source>
</reference>
<sequence>MKLLLLVLASATSAAAFGGVSSLCERAANGNPDDFCEEWTKDYGCDSNWKDVCGSDHPSGAQYNLYTVAQGGACSEECSPEELDYVSMVYDASFKCSMDSTHQMESDSDGQLIGSCYDAVQLMETTWEVTDACTNENALPAVNSPAPPGWFQFVCCHYCAIGTEHTEV</sequence>